<keyword evidence="1" id="KW-0732">Signal</keyword>
<reference evidence="3" key="3">
    <citation type="submission" date="2015-06" db="UniProtKB">
        <authorList>
            <consortium name="EnsemblMetazoa"/>
        </authorList>
    </citation>
    <scope>IDENTIFICATION</scope>
</reference>
<organism evidence="2">
    <name type="scientific">Capitella teleta</name>
    <name type="common">Polychaete worm</name>
    <dbReference type="NCBI Taxonomy" id="283909"/>
    <lineage>
        <taxon>Eukaryota</taxon>
        <taxon>Metazoa</taxon>
        <taxon>Spiralia</taxon>
        <taxon>Lophotrochozoa</taxon>
        <taxon>Annelida</taxon>
        <taxon>Polychaeta</taxon>
        <taxon>Sedentaria</taxon>
        <taxon>Scolecida</taxon>
        <taxon>Capitellidae</taxon>
        <taxon>Capitella</taxon>
    </lineage>
</organism>
<feature type="chain" id="PRO_5008787901" evidence="1">
    <location>
        <begin position="21"/>
        <end position="138"/>
    </location>
</feature>
<evidence type="ECO:0000256" key="1">
    <source>
        <dbReference type="SAM" id="SignalP"/>
    </source>
</evidence>
<dbReference type="AlphaFoldDB" id="R7UDM7"/>
<gene>
    <name evidence="2" type="ORF">CAPTEDRAFT_187542</name>
</gene>
<evidence type="ECO:0000313" key="3">
    <source>
        <dbReference type="EnsemblMetazoa" id="CapteP187542"/>
    </source>
</evidence>
<dbReference type="EMBL" id="KB302615">
    <property type="protein sequence ID" value="ELU04089.1"/>
    <property type="molecule type" value="Genomic_DNA"/>
</dbReference>
<name>R7UDM7_CAPTE</name>
<feature type="signal peptide" evidence="1">
    <location>
        <begin position="1"/>
        <end position="20"/>
    </location>
</feature>
<dbReference type="EnsemblMetazoa" id="CapteT187542">
    <property type="protein sequence ID" value="CapteP187542"/>
    <property type="gene ID" value="CapteG187542"/>
</dbReference>
<dbReference type="Proteomes" id="UP000014760">
    <property type="component" value="Unassembled WGS sequence"/>
</dbReference>
<accession>R7UDM7</accession>
<sequence>MLNCATLLCLGALCIVRVRPQVTNIRLGQIEDKSWPTVYTPAFLMAIEKFLEDVGPFRSSYNISSTSDKYVNQIDFVGEFEPLNMRCLCLYNTLKMMSGYRRQRGTIKSVRSHGQIGGTAWDVSSSGFGHFMQRKTPE</sequence>
<dbReference type="EMBL" id="AMQN01001442">
    <property type="status" value="NOT_ANNOTATED_CDS"/>
    <property type="molecule type" value="Genomic_DNA"/>
</dbReference>
<evidence type="ECO:0000313" key="4">
    <source>
        <dbReference type="Proteomes" id="UP000014760"/>
    </source>
</evidence>
<protein>
    <submittedName>
        <fullName evidence="2 3">Uncharacterized protein</fullName>
    </submittedName>
</protein>
<proteinExistence type="predicted"/>
<dbReference type="HOGENOM" id="CLU_1857184_0_0_1"/>
<reference evidence="2 4" key="2">
    <citation type="journal article" date="2013" name="Nature">
        <title>Insights into bilaterian evolution from three spiralian genomes.</title>
        <authorList>
            <person name="Simakov O."/>
            <person name="Marletaz F."/>
            <person name="Cho S.J."/>
            <person name="Edsinger-Gonzales E."/>
            <person name="Havlak P."/>
            <person name="Hellsten U."/>
            <person name="Kuo D.H."/>
            <person name="Larsson T."/>
            <person name="Lv J."/>
            <person name="Arendt D."/>
            <person name="Savage R."/>
            <person name="Osoegawa K."/>
            <person name="de Jong P."/>
            <person name="Grimwood J."/>
            <person name="Chapman J.A."/>
            <person name="Shapiro H."/>
            <person name="Aerts A."/>
            <person name="Otillar R.P."/>
            <person name="Terry A.Y."/>
            <person name="Boore J.L."/>
            <person name="Grigoriev I.V."/>
            <person name="Lindberg D.R."/>
            <person name="Seaver E.C."/>
            <person name="Weisblat D.A."/>
            <person name="Putnam N.H."/>
            <person name="Rokhsar D.S."/>
        </authorList>
    </citation>
    <scope>NUCLEOTIDE SEQUENCE</scope>
    <source>
        <strain evidence="2 4">I ESC-2004</strain>
    </source>
</reference>
<keyword evidence="4" id="KW-1185">Reference proteome</keyword>
<evidence type="ECO:0000313" key="2">
    <source>
        <dbReference type="EMBL" id="ELU04089.1"/>
    </source>
</evidence>
<reference evidence="4" key="1">
    <citation type="submission" date="2012-12" db="EMBL/GenBank/DDBJ databases">
        <authorList>
            <person name="Hellsten U."/>
            <person name="Grimwood J."/>
            <person name="Chapman J.A."/>
            <person name="Shapiro H."/>
            <person name="Aerts A."/>
            <person name="Otillar R.P."/>
            <person name="Terry A.Y."/>
            <person name="Boore J.L."/>
            <person name="Simakov O."/>
            <person name="Marletaz F."/>
            <person name="Cho S.-J."/>
            <person name="Edsinger-Gonzales E."/>
            <person name="Havlak P."/>
            <person name="Kuo D.-H."/>
            <person name="Larsson T."/>
            <person name="Lv J."/>
            <person name="Arendt D."/>
            <person name="Savage R."/>
            <person name="Osoegawa K."/>
            <person name="de Jong P."/>
            <person name="Lindberg D.R."/>
            <person name="Seaver E.C."/>
            <person name="Weisblat D.A."/>
            <person name="Putnam N.H."/>
            <person name="Grigoriev I.V."/>
            <person name="Rokhsar D.S."/>
        </authorList>
    </citation>
    <scope>NUCLEOTIDE SEQUENCE</scope>
    <source>
        <strain evidence="4">I ESC-2004</strain>
    </source>
</reference>